<dbReference type="GO" id="GO:0005737">
    <property type="term" value="C:cytoplasm"/>
    <property type="evidence" value="ECO:0007669"/>
    <property type="project" value="TreeGrafter"/>
</dbReference>
<accession>A0A8C8GJ40</accession>
<feature type="domain" description="CMP/dCMP-type deaminase" evidence="12">
    <location>
        <begin position="338"/>
        <end position="393"/>
    </location>
</feature>
<name>A0A8C8GJ40_ONCTS</name>
<dbReference type="PROSITE" id="PS00903">
    <property type="entry name" value="CYT_DCMP_DEAMINASES_1"/>
    <property type="match status" value="1"/>
</dbReference>
<dbReference type="InterPro" id="IPR016192">
    <property type="entry name" value="APOBEC/CMP_deaminase_Zn-bd"/>
</dbReference>
<evidence type="ECO:0000256" key="9">
    <source>
        <dbReference type="ARBA" id="ARBA00041919"/>
    </source>
</evidence>
<evidence type="ECO:0000313" key="14">
    <source>
        <dbReference type="Proteomes" id="UP000694402"/>
    </source>
</evidence>
<comment type="similarity">
    <text evidence="2">Belongs to the cytidine and deoxycytidylate deaminase family.</text>
</comment>
<proteinExistence type="inferred from homology"/>
<keyword evidence="14" id="KW-1185">Reference proteome</keyword>
<dbReference type="Pfam" id="PF00383">
    <property type="entry name" value="dCMP_cyt_deam_1"/>
    <property type="match status" value="1"/>
</dbReference>
<evidence type="ECO:0000256" key="3">
    <source>
        <dbReference type="ARBA" id="ARBA00012783"/>
    </source>
</evidence>
<evidence type="ECO:0000256" key="2">
    <source>
        <dbReference type="ARBA" id="ARBA00006576"/>
    </source>
</evidence>
<evidence type="ECO:0000256" key="6">
    <source>
        <dbReference type="ARBA" id="ARBA00022801"/>
    </source>
</evidence>
<dbReference type="InterPro" id="IPR002125">
    <property type="entry name" value="CMP_dCMP_dom"/>
</dbReference>
<evidence type="ECO:0000313" key="13">
    <source>
        <dbReference type="Ensembl" id="ENSOTSP00005050659.2"/>
    </source>
</evidence>
<dbReference type="PANTHER" id="PTHR11086:SF14">
    <property type="entry name" value="CYTIDINE AND DCMP DEAMINASE DOMAIN-CONTAINING PROTEIN 1"/>
    <property type="match status" value="1"/>
</dbReference>
<dbReference type="EC" id="3.5.4.5" evidence="3"/>
<reference evidence="13" key="1">
    <citation type="submission" date="2025-08" db="UniProtKB">
        <authorList>
            <consortium name="Ensembl"/>
        </authorList>
    </citation>
    <scope>IDENTIFICATION</scope>
</reference>
<dbReference type="GeneTree" id="ENSGT00940000153676"/>
<sequence length="427" mass="48254">MVLYLAPSIFPSILTIFPVPAEEKQAQTMMLPPPCLTVGMVCVQGDELCCFYTKHNVLHCCQKVQFWFHLTRAPSSTCLVCLPCSGVSRISFWPGDPEMSLLVVRPNGTDSISQEAMRDAIASEKLKSNSQPHISVVVQPVAPGLQQFVEETSRGCDFMERVSVDDPELDAGDFYRKQRRRNLDTFSEEFLIPHEQCHRDILTKIGLENFCTEPYFSNLRQNMRELVGVLASVAASVPLLQHGFYKKDSQPATSEQPQPQGVSQEIARHCIVQARLLAYRTARLLIQTRNSFCKGDMSPHFGGCDGTGRLYLVGCGYKAYPVGSEYGQYPQMDTKQQDRQRRKYRYIIHAEQNALTFRSDEIREEENTMLFVTKCPCDECVPLIRGAGIKQIYTTDLDSGKDKGDISYLRFHGLQGVLKFIVSTYID</sequence>
<comment type="cofactor">
    <cofactor evidence="1">
        <name>Zn(2+)</name>
        <dbReference type="ChEBI" id="CHEBI:29105"/>
    </cofactor>
</comment>
<dbReference type="Proteomes" id="UP000694402">
    <property type="component" value="Unassembled WGS sequence"/>
</dbReference>
<evidence type="ECO:0000256" key="10">
    <source>
        <dbReference type="ARBA" id="ARBA00049252"/>
    </source>
</evidence>
<dbReference type="AlphaFoldDB" id="A0A8C8GJ40"/>
<evidence type="ECO:0000256" key="7">
    <source>
        <dbReference type="ARBA" id="ARBA00022833"/>
    </source>
</evidence>
<evidence type="ECO:0000256" key="5">
    <source>
        <dbReference type="ARBA" id="ARBA00022737"/>
    </source>
</evidence>
<evidence type="ECO:0000256" key="4">
    <source>
        <dbReference type="ARBA" id="ARBA00022723"/>
    </source>
</evidence>
<dbReference type="PANTHER" id="PTHR11086">
    <property type="entry name" value="DEOXYCYTIDYLATE DEAMINASE-RELATED"/>
    <property type="match status" value="1"/>
</dbReference>
<evidence type="ECO:0000259" key="12">
    <source>
        <dbReference type="Pfam" id="PF00383"/>
    </source>
</evidence>
<reference evidence="13" key="2">
    <citation type="submission" date="2025-09" db="UniProtKB">
        <authorList>
            <consortium name="Ensembl"/>
        </authorList>
    </citation>
    <scope>IDENTIFICATION</scope>
</reference>
<keyword evidence="6" id="KW-0378">Hydrolase</keyword>
<evidence type="ECO:0000256" key="11">
    <source>
        <dbReference type="ARBA" id="ARBA00049558"/>
    </source>
</evidence>
<dbReference type="Ensembl" id="ENSOTST00005055126.2">
    <property type="protein sequence ID" value="ENSOTSP00005050659.2"/>
    <property type="gene ID" value="ENSOTSG00005024560.2"/>
</dbReference>
<comment type="catalytic activity">
    <reaction evidence="10">
        <text>2'-deoxycytidine + H2O + H(+) = 2'-deoxyuridine + NH4(+)</text>
        <dbReference type="Rhea" id="RHEA:13433"/>
        <dbReference type="ChEBI" id="CHEBI:15377"/>
        <dbReference type="ChEBI" id="CHEBI:15378"/>
        <dbReference type="ChEBI" id="CHEBI:15698"/>
        <dbReference type="ChEBI" id="CHEBI:16450"/>
        <dbReference type="ChEBI" id="CHEBI:28938"/>
        <dbReference type="EC" id="3.5.4.5"/>
    </reaction>
</comment>
<dbReference type="GO" id="GO:0008270">
    <property type="term" value="F:zinc ion binding"/>
    <property type="evidence" value="ECO:0007669"/>
    <property type="project" value="InterPro"/>
</dbReference>
<comment type="catalytic activity">
    <reaction evidence="11">
        <text>cytidine + H2O + H(+) = uridine + NH4(+)</text>
        <dbReference type="Rhea" id="RHEA:16069"/>
        <dbReference type="ChEBI" id="CHEBI:15377"/>
        <dbReference type="ChEBI" id="CHEBI:15378"/>
        <dbReference type="ChEBI" id="CHEBI:16704"/>
        <dbReference type="ChEBI" id="CHEBI:17562"/>
        <dbReference type="ChEBI" id="CHEBI:28938"/>
        <dbReference type="EC" id="3.5.4.5"/>
    </reaction>
</comment>
<dbReference type="InterPro" id="IPR016193">
    <property type="entry name" value="Cytidine_deaminase-like"/>
</dbReference>
<keyword evidence="7" id="KW-0862">Zinc</keyword>
<keyword evidence="4" id="KW-0479">Metal-binding</keyword>
<protein>
    <recommendedName>
        <fullName evidence="8">Cytidine and dCMP deaminase domain-containing protein 1</fullName>
        <ecNumber evidence="3">3.5.4.5</ecNumber>
    </recommendedName>
    <alternativeName>
        <fullName evidence="9">Cytidine deaminase</fullName>
    </alternativeName>
</protein>
<keyword evidence="5" id="KW-0677">Repeat</keyword>
<evidence type="ECO:0000256" key="8">
    <source>
        <dbReference type="ARBA" id="ARBA00040574"/>
    </source>
</evidence>
<dbReference type="Gene3D" id="3.40.140.10">
    <property type="entry name" value="Cytidine Deaminase, domain 2"/>
    <property type="match status" value="1"/>
</dbReference>
<evidence type="ECO:0000256" key="1">
    <source>
        <dbReference type="ARBA" id="ARBA00001947"/>
    </source>
</evidence>
<dbReference type="SUPFAM" id="SSF53927">
    <property type="entry name" value="Cytidine deaminase-like"/>
    <property type="match status" value="1"/>
</dbReference>
<dbReference type="GO" id="GO:0004132">
    <property type="term" value="F:dCMP deaminase activity"/>
    <property type="evidence" value="ECO:0007669"/>
    <property type="project" value="TreeGrafter"/>
</dbReference>
<dbReference type="InterPro" id="IPR015517">
    <property type="entry name" value="dCMP_deaminase-rel"/>
</dbReference>
<organism evidence="13 14">
    <name type="scientific">Oncorhynchus tshawytscha</name>
    <name type="common">Chinook salmon</name>
    <name type="synonym">Salmo tshawytscha</name>
    <dbReference type="NCBI Taxonomy" id="74940"/>
    <lineage>
        <taxon>Eukaryota</taxon>
        <taxon>Metazoa</taxon>
        <taxon>Chordata</taxon>
        <taxon>Craniata</taxon>
        <taxon>Vertebrata</taxon>
        <taxon>Euteleostomi</taxon>
        <taxon>Actinopterygii</taxon>
        <taxon>Neopterygii</taxon>
        <taxon>Teleostei</taxon>
        <taxon>Protacanthopterygii</taxon>
        <taxon>Salmoniformes</taxon>
        <taxon>Salmonidae</taxon>
        <taxon>Salmoninae</taxon>
        <taxon>Oncorhynchus</taxon>
    </lineage>
</organism>